<dbReference type="Proteomes" id="UP000475385">
    <property type="component" value="Unassembled WGS sequence"/>
</dbReference>
<comment type="caution">
    <text evidence="1">The sequence shown here is derived from an EMBL/GenBank/DDBJ whole genome shotgun (WGS) entry which is preliminary data.</text>
</comment>
<reference evidence="1 2" key="1">
    <citation type="submission" date="2020-03" db="EMBL/GenBank/DDBJ databases">
        <title>Roseomonas stagni sp. nov., isolated from pond water in Japan.</title>
        <authorList>
            <person name="Furuhata K."/>
            <person name="Miyamoto H."/>
            <person name="Goto K."/>
        </authorList>
    </citation>
    <scope>NUCLEOTIDE SEQUENCE [LARGE SCALE GENOMIC DNA]</scope>
    <source>
        <strain evidence="1 2">PeD5</strain>
    </source>
</reference>
<evidence type="ECO:0000313" key="2">
    <source>
        <dbReference type="Proteomes" id="UP000475385"/>
    </source>
</evidence>
<sequence length="710" mass="73392">MQLDLILRGQSNAAYLAELDGFAGAGRLVTEVERLLGFDGVNDRVTLVYDRDGQGGDTTYPATAFLDEWMDPTAAGGWQAGELERLFLDRMEQYRADGPGDATAMVWLHSEYDSRDPNLSAASLAEAMRVDAALVRATLGRDIPYLYVAAHPYGDGTDTGHQAIRQAMETLAADPAFNARIAARAPDLNVDLDNYDGNEATREYGGAHISASDALIIASRIARAAAEEWAAYAKPGSPVALAGGNIASDGPQVVAATLLDATRLQVDVRHDDTSGFLALDADAASGVGWSARLADGTLVAATGATILDADSLVVSFGQALPAGAVLDYAYGIGKLWGASGTGQGHAVMDSSGLPVWTAAQGVAIGTAAPPVVAEPAPSPEPAPATPPVVVTPPPVVLEPAPIPEPAPAPPPAALAPPPPTPVIDTTALFRDQVTVTITAPETALVTTADGRSATVTGSEIRFADGREVIGHGGTAGLVDRLHDIVLGRDTSLLGTGWAADALDAGRIEARDLAQGFLAQGGIGEIADDRDFVTAAWTNAYGAPPVESGTALLLQRLEATNRADFLVMVATEGEVLAAQPAMTSGIFIADWGMSFASGLVQMAYGREATVAELRALDAQLDSGWSPADLARELTMTDEYQARIAGLDEAGVATLLHEGALGRAPDAAELAVWSAFFANGATTTDLAVALADFWEFQAAVQSRAADGIAVIA</sequence>
<name>A0A6M1LNB7_9PROT</name>
<organism evidence="1 2">
    <name type="scientific">Falsiroseomonas algicola</name>
    <dbReference type="NCBI Taxonomy" id="2716930"/>
    <lineage>
        <taxon>Bacteria</taxon>
        <taxon>Pseudomonadati</taxon>
        <taxon>Pseudomonadota</taxon>
        <taxon>Alphaproteobacteria</taxon>
        <taxon>Acetobacterales</taxon>
        <taxon>Roseomonadaceae</taxon>
        <taxon>Falsiroseomonas</taxon>
    </lineage>
</organism>
<evidence type="ECO:0000313" key="1">
    <source>
        <dbReference type="EMBL" id="NGM21707.1"/>
    </source>
</evidence>
<dbReference type="EMBL" id="JAAIKB010000006">
    <property type="protein sequence ID" value="NGM21707.1"/>
    <property type="molecule type" value="Genomic_DNA"/>
</dbReference>
<protein>
    <submittedName>
        <fullName evidence="1">DUF4214 domain-containing protein</fullName>
    </submittedName>
</protein>
<dbReference type="RefSeq" id="WP_164695604.1">
    <property type="nucleotide sequence ID" value="NZ_JAAIKB010000006.1"/>
</dbReference>
<keyword evidence="2" id="KW-1185">Reference proteome</keyword>
<accession>A0A6M1LNB7</accession>
<dbReference type="AlphaFoldDB" id="A0A6M1LNB7"/>
<gene>
    <name evidence="1" type="ORF">G3576_16915</name>
</gene>
<proteinExistence type="predicted"/>